<dbReference type="InterPro" id="IPR023535">
    <property type="entry name" value="TC-AMP_synthase"/>
</dbReference>
<dbReference type="SUPFAM" id="SSF55821">
    <property type="entry name" value="YrdC/RibB"/>
    <property type="match status" value="1"/>
</dbReference>
<evidence type="ECO:0000259" key="10">
    <source>
        <dbReference type="PROSITE" id="PS51163"/>
    </source>
</evidence>
<comment type="similarity">
    <text evidence="9">Belongs to the SUA5 family. TsaC subfamily.</text>
</comment>
<proteinExistence type="inferred from homology"/>
<keyword evidence="6 9" id="KW-0547">Nucleotide-binding</keyword>
<comment type="subcellular location">
    <subcellularLocation>
        <location evidence="1 9">Cytoplasm</location>
    </subcellularLocation>
</comment>
<dbReference type="PANTHER" id="PTHR17490">
    <property type="entry name" value="SUA5"/>
    <property type="match status" value="1"/>
</dbReference>
<dbReference type="GO" id="GO:0005524">
    <property type="term" value="F:ATP binding"/>
    <property type="evidence" value="ECO:0007669"/>
    <property type="project" value="UniProtKB-UniRule"/>
</dbReference>
<keyword evidence="2 9" id="KW-0963">Cytoplasm</keyword>
<dbReference type="GO" id="GO:0003725">
    <property type="term" value="F:double-stranded RNA binding"/>
    <property type="evidence" value="ECO:0007669"/>
    <property type="project" value="InterPro"/>
</dbReference>
<dbReference type="GO" id="GO:0005737">
    <property type="term" value="C:cytoplasm"/>
    <property type="evidence" value="ECO:0007669"/>
    <property type="project" value="UniProtKB-SubCell"/>
</dbReference>
<dbReference type="RefSeq" id="WP_091120482.1">
    <property type="nucleotide sequence ID" value="NZ_FMBA01000005.1"/>
</dbReference>
<dbReference type="HAMAP" id="MF_01852">
    <property type="entry name" value="TsaC"/>
    <property type="match status" value="1"/>
</dbReference>
<evidence type="ECO:0000256" key="1">
    <source>
        <dbReference type="ARBA" id="ARBA00004496"/>
    </source>
</evidence>
<dbReference type="FunFam" id="3.90.870.10:FF:000004">
    <property type="entry name" value="Threonylcarbamoyl-AMP synthase"/>
    <property type="match status" value="1"/>
</dbReference>
<keyword evidence="12" id="KW-1185">Reference proteome</keyword>
<dbReference type="OrthoDB" id="9814580at2"/>
<accession>A0A1C3ZMA5</accession>
<dbReference type="InterPro" id="IPR050156">
    <property type="entry name" value="TC-AMP_synthase_SUA5"/>
</dbReference>
<keyword evidence="7 9" id="KW-0067">ATP-binding</keyword>
<dbReference type="GO" id="GO:0006450">
    <property type="term" value="P:regulation of translational fidelity"/>
    <property type="evidence" value="ECO:0007669"/>
    <property type="project" value="TreeGrafter"/>
</dbReference>
<sequence>MANLLTLSEINNYLKNGEVIAYPTEAVFGLGCDPDCESAVLKLLQLKQRSVDKGLILIASHYQQLLPYIDELAITNEQKQLALTNWPGPITWIFPKNKKTPYFLTGKFDTIAVRVTNHPLVCKLCDLYGKPIVSTSANLSSYPPCKTVIEVTKQFGQNFPILAGETGNRLQPSQIRDIQTGNIIRQG</sequence>
<keyword evidence="4 9" id="KW-0819">tRNA processing</keyword>
<comment type="function">
    <text evidence="9">Required for the formation of a threonylcarbamoyl group on adenosine at position 37 (t(6)A37) in tRNAs that read codons beginning with adenine. Catalyzes the conversion of L-threonine, HCO(3)(-)/CO(2) and ATP to give threonylcarbamoyl-AMP (TC-AMP) as the acyladenylate intermediate, with the release of diphosphate.</text>
</comment>
<gene>
    <name evidence="9" type="primary">tsaC</name>
    <name evidence="11" type="ORF">GA0061080_100571</name>
</gene>
<dbReference type="AlphaFoldDB" id="A0A1C3ZMA5"/>
<keyword evidence="5 9" id="KW-0548">Nucleotidyltransferase</keyword>
<dbReference type="PROSITE" id="PS51163">
    <property type="entry name" value="YRDC"/>
    <property type="match status" value="1"/>
</dbReference>
<evidence type="ECO:0000256" key="7">
    <source>
        <dbReference type="ARBA" id="ARBA00022840"/>
    </source>
</evidence>
<evidence type="ECO:0000256" key="2">
    <source>
        <dbReference type="ARBA" id="ARBA00022490"/>
    </source>
</evidence>
<evidence type="ECO:0000256" key="5">
    <source>
        <dbReference type="ARBA" id="ARBA00022695"/>
    </source>
</evidence>
<reference evidence="12" key="1">
    <citation type="submission" date="2016-08" db="EMBL/GenBank/DDBJ databases">
        <authorList>
            <person name="Varghese N."/>
            <person name="Submissions Spin"/>
        </authorList>
    </citation>
    <scope>NUCLEOTIDE SEQUENCE [LARGE SCALE GENOMIC DNA]</scope>
    <source>
        <strain evidence="12">R-53144</strain>
    </source>
</reference>
<dbReference type="GO" id="GO:0002949">
    <property type="term" value="P:tRNA threonylcarbamoyladenosine modification"/>
    <property type="evidence" value="ECO:0007669"/>
    <property type="project" value="UniProtKB-UniRule"/>
</dbReference>
<organism evidence="11 12">
    <name type="scientific">Gilliamella intestini</name>
    <dbReference type="NCBI Taxonomy" id="1798183"/>
    <lineage>
        <taxon>Bacteria</taxon>
        <taxon>Pseudomonadati</taxon>
        <taxon>Pseudomonadota</taxon>
        <taxon>Gammaproteobacteria</taxon>
        <taxon>Orbales</taxon>
        <taxon>Orbaceae</taxon>
        <taxon>Gilliamella</taxon>
    </lineage>
</organism>
<feature type="domain" description="YrdC-like" evidence="10">
    <location>
        <begin position="4"/>
        <end position="187"/>
    </location>
</feature>
<evidence type="ECO:0000256" key="9">
    <source>
        <dbReference type="HAMAP-Rule" id="MF_01852"/>
    </source>
</evidence>
<protein>
    <recommendedName>
        <fullName evidence="9">Threonylcarbamoyl-AMP synthase</fullName>
        <shortName evidence="9">TC-AMP synthase</shortName>
        <ecNumber evidence="9">2.7.7.87</ecNumber>
    </recommendedName>
    <alternativeName>
        <fullName evidence="9">L-threonylcarbamoyladenylate synthase</fullName>
    </alternativeName>
    <alternativeName>
        <fullName evidence="9">t(6)A37 threonylcarbamoyladenosine biosynthesis protein TsaC</fullName>
    </alternativeName>
    <alternativeName>
        <fullName evidence="9">tRNA threonylcarbamoyladenosine biosynthesis protein TsaC</fullName>
    </alternativeName>
</protein>
<dbReference type="Gene3D" id="3.90.870.10">
    <property type="entry name" value="DHBP synthase"/>
    <property type="match status" value="1"/>
</dbReference>
<dbReference type="InterPro" id="IPR017945">
    <property type="entry name" value="DHBP_synth_RibB-like_a/b_dom"/>
</dbReference>
<dbReference type="GO" id="GO:0061710">
    <property type="term" value="F:L-threonylcarbamoyladenylate synthase"/>
    <property type="evidence" value="ECO:0007669"/>
    <property type="project" value="UniProtKB-EC"/>
</dbReference>
<dbReference type="STRING" id="1798183.GA0061080_100571"/>
<dbReference type="InterPro" id="IPR006070">
    <property type="entry name" value="Sua5-like_dom"/>
</dbReference>
<evidence type="ECO:0000313" key="11">
    <source>
        <dbReference type="EMBL" id="SCB83435.1"/>
    </source>
</evidence>
<dbReference type="Proteomes" id="UP000199698">
    <property type="component" value="Unassembled WGS sequence"/>
</dbReference>
<name>A0A1C3ZMA5_9GAMM</name>
<evidence type="ECO:0000256" key="4">
    <source>
        <dbReference type="ARBA" id="ARBA00022694"/>
    </source>
</evidence>
<dbReference type="PANTHER" id="PTHR17490:SF18">
    <property type="entry name" value="THREONYLCARBAMOYL-AMP SYNTHASE"/>
    <property type="match status" value="1"/>
</dbReference>
<evidence type="ECO:0000256" key="8">
    <source>
        <dbReference type="ARBA" id="ARBA00048366"/>
    </source>
</evidence>
<keyword evidence="3 9" id="KW-0808">Transferase</keyword>
<dbReference type="Pfam" id="PF01300">
    <property type="entry name" value="Sua5_yciO_yrdC"/>
    <property type="match status" value="1"/>
</dbReference>
<dbReference type="EC" id="2.7.7.87" evidence="9"/>
<evidence type="ECO:0000256" key="3">
    <source>
        <dbReference type="ARBA" id="ARBA00022679"/>
    </source>
</evidence>
<evidence type="ECO:0000256" key="6">
    <source>
        <dbReference type="ARBA" id="ARBA00022741"/>
    </source>
</evidence>
<comment type="catalytic activity">
    <reaction evidence="8 9">
        <text>L-threonine + hydrogencarbonate + ATP = L-threonylcarbamoyladenylate + diphosphate + H2O</text>
        <dbReference type="Rhea" id="RHEA:36407"/>
        <dbReference type="ChEBI" id="CHEBI:15377"/>
        <dbReference type="ChEBI" id="CHEBI:17544"/>
        <dbReference type="ChEBI" id="CHEBI:30616"/>
        <dbReference type="ChEBI" id="CHEBI:33019"/>
        <dbReference type="ChEBI" id="CHEBI:57926"/>
        <dbReference type="ChEBI" id="CHEBI:73682"/>
        <dbReference type="EC" id="2.7.7.87"/>
    </reaction>
</comment>
<dbReference type="EMBL" id="FMBA01000005">
    <property type="protein sequence ID" value="SCB83435.1"/>
    <property type="molecule type" value="Genomic_DNA"/>
</dbReference>
<evidence type="ECO:0000313" key="12">
    <source>
        <dbReference type="Proteomes" id="UP000199698"/>
    </source>
</evidence>
<dbReference type="GO" id="GO:0000049">
    <property type="term" value="F:tRNA binding"/>
    <property type="evidence" value="ECO:0007669"/>
    <property type="project" value="TreeGrafter"/>
</dbReference>